<dbReference type="Gene3D" id="3.40.50.2300">
    <property type="match status" value="1"/>
</dbReference>
<evidence type="ECO:0000259" key="5">
    <source>
        <dbReference type="PROSITE" id="PS50930"/>
    </source>
</evidence>
<dbReference type="InterPro" id="IPR001789">
    <property type="entry name" value="Sig_transdc_resp-reg_receiver"/>
</dbReference>
<keyword evidence="2" id="KW-0597">Phosphoprotein</keyword>
<reference evidence="6 7" key="1">
    <citation type="submission" date="2017-08" db="EMBL/GenBank/DDBJ databases">
        <title>Infants hospitalized years apart are colonized by the same room-sourced microbial strains.</title>
        <authorList>
            <person name="Brooks B."/>
            <person name="Olm M.R."/>
            <person name="Firek B.A."/>
            <person name="Baker R."/>
            <person name="Thomas B.C."/>
            <person name="Morowitz M.J."/>
            <person name="Banfield J.F."/>
        </authorList>
    </citation>
    <scope>NUCLEOTIDE SEQUENCE [LARGE SCALE GENOMIC DNA]</scope>
    <source>
        <strain evidence="6">S2_005_003_R2_41</strain>
    </source>
</reference>
<dbReference type="InterPro" id="IPR007492">
    <property type="entry name" value="LytTR_DNA-bd_dom"/>
</dbReference>
<sequence length="267" mass="29646">MTKNDLETPTVAPERRPAAPPLRTLLVDDEQLARSRLRTLLADCRSPAALVAGEAEHGAEALRLLDSQPFDVVLLDIHMPGIDGVELARVLRGRADPLAVVFVTAHANHAVTAFELDAVDYLTKPVRAERLQQALAKAERHLKERRAEQATAPVESLLIQDRGRAERIPLTEVVYFKSELKYITVRTATRTLIMDGTLGELEERYPDRFVRAHRNALVARSAIRSLDRYDDGEDVEGWAVKLAGVPEVIVVSRRMLTAVREALKAAS</sequence>
<feature type="domain" description="HTH LytTR-type" evidence="5">
    <location>
        <begin position="157"/>
        <end position="265"/>
    </location>
</feature>
<comment type="caution">
    <text evidence="6">The sequence shown here is derived from an EMBL/GenBank/DDBJ whole genome shotgun (WGS) entry which is preliminary data.</text>
</comment>
<dbReference type="AlphaFoldDB" id="A0A2W5R381"/>
<proteinExistence type="predicted"/>
<feature type="modified residue" description="4-aspartylphosphate" evidence="2">
    <location>
        <position position="76"/>
    </location>
</feature>
<dbReference type="PROSITE" id="PS50930">
    <property type="entry name" value="HTH_LYTTR"/>
    <property type="match status" value="1"/>
</dbReference>
<dbReference type="Pfam" id="PF00072">
    <property type="entry name" value="Response_reg"/>
    <property type="match status" value="1"/>
</dbReference>
<dbReference type="SMART" id="SM00448">
    <property type="entry name" value="REC"/>
    <property type="match status" value="1"/>
</dbReference>
<dbReference type="PANTHER" id="PTHR48111">
    <property type="entry name" value="REGULATOR OF RPOS"/>
    <property type="match status" value="1"/>
</dbReference>
<feature type="region of interest" description="Disordered" evidence="3">
    <location>
        <begin position="1"/>
        <end position="20"/>
    </location>
</feature>
<evidence type="ECO:0000313" key="7">
    <source>
        <dbReference type="Proteomes" id="UP000249135"/>
    </source>
</evidence>
<evidence type="ECO:0000256" key="3">
    <source>
        <dbReference type="SAM" id="MobiDB-lite"/>
    </source>
</evidence>
<keyword evidence="1 6" id="KW-0238">DNA-binding</keyword>
<dbReference type="GO" id="GO:0006355">
    <property type="term" value="P:regulation of DNA-templated transcription"/>
    <property type="evidence" value="ECO:0007669"/>
    <property type="project" value="TreeGrafter"/>
</dbReference>
<accession>A0A2W5R381</accession>
<dbReference type="Pfam" id="PF04397">
    <property type="entry name" value="LytTR"/>
    <property type="match status" value="1"/>
</dbReference>
<protein>
    <submittedName>
        <fullName evidence="6">DNA-binding response regulator</fullName>
    </submittedName>
</protein>
<dbReference type="SMART" id="SM00850">
    <property type="entry name" value="LytTR"/>
    <property type="match status" value="1"/>
</dbReference>
<dbReference type="GO" id="GO:0000976">
    <property type="term" value="F:transcription cis-regulatory region binding"/>
    <property type="evidence" value="ECO:0007669"/>
    <property type="project" value="TreeGrafter"/>
</dbReference>
<dbReference type="Gene3D" id="2.40.50.1020">
    <property type="entry name" value="LytTr DNA-binding domain"/>
    <property type="match status" value="1"/>
</dbReference>
<dbReference type="GO" id="GO:0032993">
    <property type="term" value="C:protein-DNA complex"/>
    <property type="evidence" value="ECO:0007669"/>
    <property type="project" value="TreeGrafter"/>
</dbReference>
<feature type="domain" description="Response regulatory" evidence="4">
    <location>
        <begin position="23"/>
        <end position="139"/>
    </location>
</feature>
<dbReference type="GO" id="GO:0000156">
    <property type="term" value="F:phosphorelay response regulator activity"/>
    <property type="evidence" value="ECO:0007669"/>
    <property type="project" value="TreeGrafter"/>
</dbReference>
<gene>
    <name evidence="6" type="ORF">DI563_26375</name>
</gene>
<organism evidence="6 7">
    <name type="scientific">Variovorax paradoxus</name>
    <dbReference type="NCBI Taxonomy" id="34073"/>
    <lineage>
        <taxon>Bacteria</taxon>
        <taxon>Pseudomonadati</taxon>
        <taxon>Pseudomonadota</taxon>
        <taxon>Betaproteobacteria</taxon>
        <taxon>Burkholderiales</taxon>
        <taxon>Comamonadaceae</taxon>
        <taxon>Variovorax</taxon>
    </lineage>
</organism>
<name>A0A2W5R381_VARPD</name>
<evidence type="ECO:0000313" key="6">
    <source>
        <dbReference type="EMBL" id="PZQ64777.1"/>
    </source>
</evidence>
<dbReference type="SUPFAM" id="SSF52172">
    <property type="entry name" value="CheY-like"/>
    <property type="match status" value="1"/>
</dbReference>
<dbReference type="PROSITE" id="PS50110">
    <property type="entry name" value="RESPONSE_REGULATORY"/>
    <property type="match status" value="1"/>
</dbReference>
<evidence type="ECO:0000259" key="4">
    <source>
        <dbReference type="PROSITE" id="PS50110"/>
    </source>
</evidence>
<dbReference type="InterPro" id="IPR011006">
    <property type="entry name" value="CheY-like_superfamily"/>
</dbReference>
<evidence type="ECO:0000256" key="1">
    <source>
        <dbReference type="ARBA" id="ARBA00023125"/>
    </source>
</evidence>
<dbReference type="GO" id="GO:0005829">
    <property type="term" value="C:cytosol"/>
    <property type="evidence" value="ECO:0007669"/>
    <property type="project" value="TreeGrafter"/>
</dbReference>
<dbReference type="EMBL" id="QFPP01000529">
    <property type="protein sequence ID" value="PZQ64777.1"/>
    <property type="molecule type" value="Genomic_DNA"/>
</dbReference>
<dbReference type="PANTHER" id="PTHR48111:SF3">
    <property type="entry name" value="TRANSCRIPTIONAL REGULATORY PROTEIN BTSR"/>
    <property type="match status" value="1"/>
</dbReference>
<dbReference type="Proteomes" id="UP000249135">
    <property type="component" value="Unassembled WGS sequence"/>
</dbReference>
<evidence type="ECO:0000256" key="2">
    <source>
        <dbReference type="PROSITE-ProRule" id="PRU00169"/>
    </source>
</evidence>
<dbReference type="InterPro" id="IPR039420">
    <property type="entry name" value="WalR-like"/>
</dbReference>